<evidence type="ECO:0000259" key="1">
    <source>
        <dbReference type="Pfam" id="PF04092"/>
    </source>
</evidence>
<reference evidence="2 3" key="1">
    <citation type="journal article" date="2017" name="Int. J. Parasitol.">
        <title>The genome of the protozoan parasite Cystoisospora suis and a reverse vaccinology approach to identify vaccine candidates.</title>
        <authorList>
            <person name="Palmieri N."/>
            <person name="Shrestha A."/>
            <person name="Ruttkowski B."/>
            <person name="Beck T."/>
            <person name="Vogl C."/>
            <person name="Tomley F."/>
            <person name="Blake D.P."/>
            <person name="Joachim A."/>
        </authorList>
    </citation>
    <scope>NUCLEOTIDE SEQUENCE [LARGE SCALE GENOMIC DNA]</scope>
    <source>
        <strain evidence="2 3">Wien I</strain>
    </source>
</reference>
<dbReference type="RefSeq" id="XP_067924478.1">
    <property type="nucleotide sequence ID" value="XM_068063549.1"/>
</dbReference>
<dbReference type="GeneID" id="94426760"/>
<dbReference type="EMBL" id="MIGC01001476">
    <property type="protein sequence ID" value="PHJ22801.1"/>
    <property type="molecule type" value="Genomic_DNA"/>
</dbReference>
<proteinExistence type="predicted"/>
<name>A0A2C6KFK4_9APIC</name>
<protein>
    <submittedName>
        <fullName evidence="2">Srs domain-containing protein</fullName>
    </submittedName>
</protein>
<sequence length="286" mass="29685">DSAGLVEAQPRRLTESPVSQCSFEGEKTLTVPVSPYTLEAKFSCGITSSNGITVDPDCATQQVNCCASPSATDGSKCQQQTISQATGVNGSASMDKTSYVITVKLEGTPTNTAGKLYFWCKKSQETCVVIVSMPEALPETQCNFNKNVSLPAISDPNKEATFQCGGTVKGSPDDTQVFNGPDCAGNASKLSDLVPGAQLTKGKDGTFTLSVAALPSDAQNLCFKCIYPDPTKPKDTDATCKVTVTVSGTSKTTTASTTTSAAEGIAVTSFAAVAVAFFSFAGNAYY</sequence>
<dbReference type="SUPFAM" id="SSF74877">
    <property type="entry name" value="Major surface antigen p30, SAG1"/>
    <property type="match status" value="1"/>
</dbReference>
<feature type="domain" description="SRS" evidence="1">
    <location>
        <begin position="149"/>
        <end position="246"/>
    </location>
</feature>
<dbReference type="GO" id="GO:0016020">
    <property type="term" value="C:membrane"/>
    <property type="evidence" value="ECO:0007669"/>
    <property type="project" value="InterPro"/>
</dbReference>
<dbReference type="Gene3D" id="2.60.40.1320">
    <property type="entry name" value="SRS domain"/>
    <property type="match status" value="2"/>
</dbReference>
<gene>
    <name evidence="2" type="ORF">CSUI_003351</name>
</gene>
<dbReference type="Pfam" id="PF04092">
    <property type="entry name" value="SAG"/>
    <property type="match status" value="1"/>
</dbReference>
<organism evidence="2 3">
    <name type="scientific">Cystoisospora suis</name>
    <dbReference type="NCBI Taxonomy" id="483139"/>
    <lineage>
        <taxon>Eukaryota</taxon>
        <taxon>Sar</taxon>
        <taxon>Alveolata</taxon>
        <taxon>Apicomplexa</taxon>
        <taxon>Conoidasida</taxon>
        <taxon>Coccidia</taxon>
        <taxon>Eucoccidiorida</taxon>
        <taxon>Eimeriorina</taxon>
        <taxon>Sarcocystidae</taxon>
        <taxon>Cystoisospora</taxon>
    </lineage>
</organism>
<dbReference type="InterPro" id="IPR036755">
    <property type="entry name" value="SRS_dom_sf"/>
</dbReference>
<accession>A0A2C6KFK4</accession>
<dbReference type="VEuPathDB" id="ToxoDB:CSUI_003351"/>
<dbReference type="InterPro" id="IPR007226">
    <property type="entry name" value="SRS_dom"/>
</dbReference>
<feature type="non-terminal residue" evidence="2">
    <location>
        <position position="1"/>
    </location>
</feature>
<keyword evidence="3" id="KW-1185">Reference proteome</keyword>
<evidence type="ECO:0000313" key="2">
    <source>
        <dbReference type="EMBL" id="PHJ22801.1"/>
    </source>
</evidence>
<comment type="caution">
    <text evidence="2">The sequence shown here is derived from an EMBL/GenBank/DDBJ whole genome shotgun (WGS) entry which is preliminary data.</text>
</comment>
<evidence type="ECO:0000313" key="3">
    <source>
        <dbReference type="Proteomes" id="UP000221165"/>
    </source>
</evidence>
<dbReference type="AlphaFoldDB" id="A0A2C6KFK4"/>
<dbReference type="Proteomes" id="UP000221165">
    <property type="component" value="Unassembled WGS sequence"/>
</dbReference>